<dbReference type="GO" id="GO:0030992">
    <property type="term" value="C:intraciliary transport particle B"/>
    <property type="evidence" value="ECO:0007669"/>
    <property type="project" value="InterPro"/>
</dbReference>
<dbReference type="PANTHER" id="PTHR15614:SF2">
    <property type="entry name" value="INTRAFLAGELLAR TRANSPORT PROTEIN 81 HOMOLOG"/>
    <property type="match status" value="1"/>
</dbReference>
<sequence length="152" mass="17574">MTLEKEVLARKIEKTLKKIENLPSLKRQMAAAVDLRLQKNRLSELDMQRFEQRDGVNLSMINTEKKIQRLKDQLAELRSISENLDPTNLIAQLEDDIATNTYLRDVKLNAEREQKRQVLNDLVRVSNMPAIEQSDITKLQAEVSFILTSLIT</sequence>
<keyword evidence="2" id="KW-1185">Reference proteome</keyword>
<dbReference type="PANTHER" id="PTHR15614">
    <property type="entry name" value="INTRAFLAGELLAR TRANSPORT PROTEIN 81 HOMOLOG"/>
    <property type="match status" value="1"/>
</dbReference>
<dbReference type="GO" id="GO:0015631">
    <property type="term" value="F:tubulin binding"/>
    <property type="evidence" value="ECO:0007669"/>
    <property type="project" value="InterPro"/>
</dbReference>
<gene>
    <name evidence="1" type="ORF">SVUK_LOCUS9202</name>
</gene>
<reference evidence="1 2" key="1">
    <citation type="submission" date="2018-11" db="EMBL/GenBank/DDBJ databases">
        <authorList>
            <consortium name="Pathogen Informatics"/>
        </authorList>
    </citation>
    <scope>NUCLEOTIDE SEQUENCE [LARGE SCALE GENOMIC DNA]</scope>
</reference>
<evidence type="ECO:0000313" key="1">
    <source>
        <dbReference type="EMBL" id="VDM74204.1"/>
    </source>
</evidence>
<proteinExistence type="predicted"/>
<dbReference type="OrthoDB" id="276029at2759"/>
<dbReference type="InterPro" id="IPR029600">
    <property type="entry name" value="IFT81"/>
</dbReference>
<dbReference type="AlphaFoldDB" id="A0A3P7J8G1"/>
<dbReference type="GO" id="GO:0036064">
    <property type="term" value="C:ciliary basal body"/>
    <property type="evidence" value="ECO:0007669"/>
    <property type="project" value="TreeGrafter"/>
</dbReference>
<protein>
    <submittedName>
        <fullName evidence="1">Uncharacterized protein</fullName>
    </submittedName>
</protein>
<dbReference type="Proteomes" id="UP000270094">
    <property type="component" value="Unassembled WGS sequence"/>
</dbReference>
<evidence type="ECO:0000313" key="2">
    <source>
        <dbReference type="Proteomes" id="UP000270094"/>
    </source>
</evidence>
<dbReference type="EMBL" id="UYYB01034691">
    <property type="protein sequence ID" value="VDM74204.1"/>
    <property type="molecule type" value="Genomic_DNA"/>
</dbReference>
<organism evidence="1 2">
    <name type="scientific">Strongylus vulgaris</name>
    <name type="common">Blood worm</name>
    <dbReference type="NCBI Taxonomy" id="40348"/>
    <lineage>
        <taxon>Eukaryota</taxon>
        <taxon>Metazoa</taxon>
        <taxon>Ecdysozoa</taxon>
        <taxon>Nematoda</taxon>
        <taxon>Chromadorea</taxon>
        <taxon>Rhabditida</taxon>
        <taxon>Rhabditina</taxon>
        <taxon>Rhabditomorpha</taxon>
        <taxon>Strongyloidea</taxon>
        <taxon>Strongylidae</taxon>
        <taxon>Strongylus</taxon>
    </lineage>
</organism>
<name>A0A3P7J8G1_STRVU</name>
<dbReference type="GO" id="GO:0060271">
    <property type="term" value="P:cilium assembly"/>
    <property type="evidence" value="ECO:0007669"/>
    <property type="project" value="InterPro"/>
</dbReference>
<accession>A0A3P7J8G1</accession>
<dbReference type="GO" id="GO:0042073">
    <property type="term" value="P:intraciliary transport"/>
    <property type="evidence" value="ECO:0007669"/>
    <property type="project" value="InterPro"/>
</dbReference>